<keyword evidence="3 5" id="KW-1133">Transmembrane helix</keyword>
<dbReference type="InterPro" id="IPR007318">
    <property type="entry name" value="Phopholipid_MeTrfase"/>
</dbReference>
<keyword evidence="4 5" id="KW-0472">Membrane</keyword>
<organism evidence="6 7">
    <name type="scientific">Limimaricola cinnabarinus</name>
    <dbReference type="NCBI Taxonomy" id="1125964"/>
    <lineage>
        <taxon>Bacteria</taxon>
        <taxon>Pseudomonadati</taxon>
        <taxon>Pseudomonadota</taxon>
        <taxon>Alphaproteobacteria</taxon>
        <taxon>Rhodobacterales</taxon>
        <taxon>Paracoccaceae</taxon>
        <taxon>Limimaricola</taxon>
    </lineage>
</organism>
<comment type="subcellular location">
    <subcellularLocation>
        <location evidence="1">Endomembrane system</location>
        <topology evidence="1">Multi-pass membrane protein</topology>
    </subcellularLocation>
</comment>
<evidence type="ECO:0000256" key="2">
    <source>
        <dbReference type="ARBA" id="ARBA00022692"/>
    </source>
</evidence>
<keyword evidence="2 5" id="KW-0812">Transmembrane</keyword>
<dbReference type="GO" id="GO:0032259">
    <property type="term" value="P:methylation"/>
    <property type="evidence" value="ECO:0007669"/>
    <property type="project" value="UniProtKB-KW"/>
</dbReference>
<dbReference type="Pfam" id="PF04191">
    <property type="entry name" value="PEMT"/>
    <property type="match status" value="1"/>
</dbReference>
<dbReference type="GO" id="GO:0012505">
    <property type="term" value="C:endomembrane system"/>
    <property type="evidence" value="ECO:0007669"/>
    <property type="project" value="UniProtKB-SubCell"/>
</dbReference>
<dbReference type="OrthoDB" id="9811969at2"/>
<dbReference type="AlphaFoldDB" id="A0A2G1MKW1"/>
<sequence length="148" mass="16150">MYWIDFPPAWTAYGALAAWGLSRIEPGWLGFGPYHAALGGAVIALGLGLMLWASVTMLRRKTEVLPGREAAALVTEGPFRLSRNPIYLGDLLLLAGAALVFDAPLALGLVPLLAAILRARFIRPEEAMLRARFGAAFEGWAGRTRRWF</sequence>
<dbReference type="EMBL" id="NQWH01000003">
    <property type="protein sequence ID" value="PHP29375.1"/>
    <property type="molecule type" value="Genomic_DNA"/>
</dbReference>
<dbReference type="InterPro" id="IPR052527">
    <property type="entry name" value="Metal_cation-efflux_comp"/>
</dbReference>
<reference evidence="6 7" key="1">
    <citation type="submission" date="2017-08" db="EMBL/GenBank/DDBJ databases">
        <title>Draft Genome Sequence of Loktanella cinnabarina Strain XM1, Isolated from Coastal Surface Water.</title>
        <authorList>
            <person name="Ma R."/>
            <person name="Wang J."/>
            <person name="Wang Q."/>
            <person name="Ma Z."/>
            <person name="Li J."/>
            <person name="Chen L."/>
        </authorList>
    </citation>
    <scope>NUCLEOTIDE SEQUENCE [LARGE SCALE GENOMIC DNA]</scope>
    <source>
        <strain evidence="6 7">XM1</strain>
    </source>
</reference>
<evidence type="ECO:0000256" key="4">
    <source>
        <dbReference type="ARBA" id="ARBA00023136"/>
    </source>
</evidence>
<dbReference type="Proteomes" id="UP000221860">
    <property type="component" value="Unassembled WGS sequence"/>
</dbReference>
<dbReference type="Gene3D" id="1.20.120.1630">
    <property type="match status" value="1"/>
</dbReference>
<evidence type="ECO:0000256" key="3">
    <source>
        <dbReference type="ARBA" id="ARBA00022989"/>
    </source>
</evidence>
<gene>
    <name evidence="6" type="ORF">CJ301_02605</name>
</gene>
<dbReference type="RefSeq" id="WP_099273890.1">
    <property type="nucleotide sequence ID" value="NZ_KZ304951.1"/>
</dbReference>
<dbReference type="GO" id="GO:0008168">
    <property type="term" value="F:methyltransferase activity"/>
    <property type="evidence" value="ECO:0007669"/>
    <property type="project" value="UniProtKB-KW"/>
</dbReference>
<keyword evidence="7" id="KW-1185">Reference proteome</keyword>
<keyword evidence="6" id="KW-0808">Transferase</keyword>
<dbReference type="PANTHER" id="PTHR43847">
    <property type="entry name" value="BLL3993 PROTEIN"/>
    <property type="match status" value="1"/>
</dbReference>
<proteinExistence type="predicted"/>
<comment type="caution">
    <text evidence="6">The sequence shown here is derived from an EMBL/GenBank/DDBJ whole genome shotgun (WGS) entry which is preliminary data.</text>
</comment>
<evidence type="ECO:0000256" key="1">
    <source>
        <dbReference type="ARBA" id="ARBA00004127"/>
    </source>
</evidence>
<keyword evidence="6" id="KW-0489">Methyltransferase</keyword>
<protein>
    <submittedName>
        <fullName evidence="6">Isoprenylcysteine carboxyl methyltransferase</fullName>
    </submittedName>
</protein>
<name>A0A2G1MKW1_9RHOB</name>
<feature type="transmembrane region" description="Helical" evidence="5">
    <location>
        <begin position="91"/>
        <end position="117"/>
    </location>
</feature>
<accession>A0A2G1MKW1</accession>
<dbReference type="PANTHER" id="PTHR43847:SF1">
    <property type="entry name" value="BLL3993 PROTEIN"/>
    <property type="match status" value="1"/>
</dbReference>
<feature type="transmembrane region" description="Helical" evidence="5">
    <location>
        <begin position="36"/>
        <end position="55"/>
    </location>
</feature>
<evidence type="ECO:0000313" key="7">
    <source>
        <dbReference type="Proteomes" id="UP000221860"/>
    </source>
</evidence>
<evidence type="ECO:0000313" key="6">
    <source>
        <dbReference type="EMBL" id="PHP29375.1"/>
    </source>
</evidence>
<evidence type="ECO:0000256" key="5">
    <source>
        <dbReference type="SAM" id="Phobius"/>
    </source>
</evidence>